<name>A0A7G9SBN3_9SPHN</name>
<sequence length="172" mass="18892">MRISVFANGHSKPIKLTIYPTGAEWEIPHLGEAGVRCSCAETSDRSHVSVDEHGIVFWCEDPAVEVDVVSPTPLQMLLWDICVNGGWCGGLVDGKMTHVYDLWPDTGIVSAHDFALMVVKADGDEKWEGAARHIPWLEDTFEKHLGASSISASNPQWTARRPFDQPKPIGAS</sequence>
<protein>
    <submittedName>
        <fullName evidence="1">Uncharacterized protein</fullName>
    </submittedName>
</protein>
<evidence type="ECO:0000313" key="1">
    <source>
        <dbReference type="EMBL" id="QNN65258.1"/>
    </source>
</evidence>
<proteinExistence type="predicted"/>
<accession>A0A7G9SBN3</accession>
<reference evidence="1 2" key="1">
    <citation type="submission" date="2020-08" db="EMBL/GenBank/DDBJ databases">
        <title>Genome sequence of Sphingomonas rhizophila KACC 19189T.</title>
        <authorList>
            <person name="Hyun D.-W."/>
            <person name="Bae J.-W."/>
        </authorList>
    </citation>
    <scope>NUCLEOTIDE SEQUENCE [LARGE SCALE GENOMIC DNA]</scope>
    <source>
        <strain evidence="1 2">KACC 19189</strain>
    </source>
</reference>
<dbReference type="RefSeq" id="WP_187542251.1">
    <property type="nucleotide sequence ID" value="NZ_CP060717.1"/>
</dbReference>
<dbReference type="Proteomes" id="UP000515955">
    <property type="component" value="Chromosome"/>
</dbReference>
<keyword evidence="2" id="KW-1185">Reference proteome</keyword>
<dbReference type="KEGG" id="srhi:H9L12_00995"/>
<gene>
    <name evidence="1" type="ORF">H9L12_00995</name>
</gene>
<dbReference type="EMBL" id="CP060717">
    <property type="protein sequence ID" value="QNN65258.1"/>
    <property type="molecule type" value="Genomic_DNA"/>
</dbReference>
<evidence type="ECO:0000313" key="2">
    <source>
        <dbReference type="Proteomes" id="UP000515955"/>
    </source>
</evidence>
<organism evidence="1 2">
    <name type="scientific">Sphingomonas rhizophila</name>
    <dbReference type="NCBI Taxonomy" id="2071607"/>
    <lineage>
        <taxon>Bacteria</taxon>
        <taxon>Pseudomonadati</taxon>
        <taxon>Pseudomonadota</taxon>
        <taxon>Alphaproteobacteria</taxon>
        <taxon>Sphingomonadales</taxon>
        <taxon>Sphingomonadaceae</taxon>
        <taxon>Sphingomonas</taxon>
    </lineage>
</organism>
<dbReference type="AlphaFoldDB" id="A0A7G9SBN3"/>